<evidence type="ECO:0000256" key="2">
    <source>
        <dbReference type="ARBA" id="ARBA00022771"/>
    </source>
</evidence>
<dbReference type="Proteomes" id="UP001189429">
    <property type="component" value="Unassembled WGS sequence"/>
</dbReference>
<feature type="region of interest" description="Disordered" evidence="4">
    <location>
        <begin position="130"/>
        <end position="197"/>
    </location>
</feature>
<dbReference type="SUPFAM" id="SSF143456">
    <property type="entry name" value="VC0467-like"/>
    <property type="match status" value="1"/>
</dbReference>
<dbReference type="Gene3D" id="3.30.40.10">
    <property type="entry name" value="Zinc/RING finger domain, C3HC4 (zinc finger)"/>
    <property type="match status" value="1"/>
</dbReference>
<evidence type="ECO:0000256" key="3">
    <source>
        <dbReference type="ARBA" id="ARBA00022833"/>
    </source>
</evidence>
<keyword evidence="7" id="KW-1185">Reference proteome</keyword>
<dbReference type="Pfam" id="PF12906">
    <property type="entry name" value="RINGv"/>
    <property type="match status" value="1"/>
</dbReference>
<dbReference type="InterPro" id="IPR011016">
    <property type="entry name" value="Znf_RING-CH"/>
</dbReference>
<dbReference type="InterPro" id="IPR013083">
    <property type="entry name" value="Znf_RING/FYVE/PHD"/>
</dbReference>
<proteinExistence type="predicted"/>
<feature type="compositionally biased region" description="Pro residues" evidence="4">
    <location>
        <begin position="627"/>
        <end position="637"/>
    </location>
</feature>
<keyword evidence="2" id="KW-0863">Zinc-finger</keyword>
<feature type="compositionally biased region" description="Low complexity" evidence="4">
    <location>
        <begin position="154"/>
        <end position="171"/>
    </location>
</feature>
<feature type="compositionally biased region" description="Low complexity" evidence="4">
    <location>
        <begin position="352"/>
        <end position="363"/>
    </location>
</feature>
<feature type="compositionally biased region" description="Low complexity" evidence="4">
    <location>
        <begin position="645"/>
        <end position="661"/>
    </location>
</feature>
<evidence type="ECO:0000256" key="1">
    <source>
        <dbReference type="ARBA" id="ARBA00022723"/>
    </source>
</evidence>
<gene>
    <name evidence="6" type="ORF">PCOR1329_LOCUS65069</name>
</gene>
<accession>A0ABN9W8U1</accession>
<protein>
    <recommendedName>
        <fullName evidence="5">RING-CH-type domain-containing protein</fullName>
    </recommendedName>
</protein>
<dbReference type="Gene3D" id="3.40.1740.10">
    <property type="entry name" value="VC0467-like"/>
    <property type="match status" value="1"/>
</dbReference>
<dbReference type="SUPFAM" id="SSF57850">
    <property type="entry name" value="RING/U-box"/>
    <property type="match status" value="1"/>
</dbReference>
<dbReference type="EMBL" id="CAUYUJ010018313">
    <property type="protein sequence ID" value="CAK0882608.1"/>
    <property type="molecule type" value="Genomic_DNA"/>
</dbReference>
<feature type="compositionally biased region" description="Low complexity" evidence="4">
    <location>
        <begin position="701"/>
        <end position="718"/>
    </location>
</feature>
<reference evidence="6" key="1">
    <citation type="submission" date="2023-10" db="EMBL/GenBank/DDBJ databases">
        <authorList>
            <person name="Chen Y."/>
            <person name="Shah S."/>
            <person name="Dougan E. K."/>
            <person name="Thang M."/>
            <person name="Chan C."/>
        </authorList>
    </citation>
    <scope>NUCLEOTIDE SEQUENCE [LARGE SCALE GENOMIC DNA]</scope>
</reference>
<sequence length="718" mass="73931">EEDFVAPCACTGGQQWVHFDCLRRWQRSVLVLQPTHPALYGNDNLRRMTHCGVCTQPFSCPPPSRHEMMTSFTGAELAALVQEQSLVCASEAFSAALRAQLHSALHRRSHLQLRPLVPRGLPDLLRRASAPDALHPGRGQPPRGHRGHGPRGPPDAARAPVPDAARGPARAGVGGPEQPGCTERATGSTAGGSRGAQWVQSALGSAAPAAPGAGQLRRALAALPLPAEVALQTDGAEAEACDPSDDSIRAVNLGNRVSAADLSDGARAAVRQACRKLPRGLRGAVRVEHYLGGPCSPSQCVVLAPVGGPDGLEHPLPRGFRGLQHLGVAVGTDIGAALQALPAARCPAAAAGAGRESGEGSACKVRRTAGPEGSTRLDGVDCPAAAGSRAASDDDDDDADADADASAPESVGSDASGLNAAELAGASPPSRSASSASGGAGSGDEAATARRIDPDDMVVGVAAESLTEDVTGDALERPAPAPCSPGRARARPLMVFWGEARWHRTQLLGELARGDWGLCRAAPADLGLGSHEAWRRVAQEERRPVYAPRSEMTREAILAAEAREAPAEPPPGRAPGALRTLGWLIAAHQDPRAIRQQEVETARLQEADEQRGPREASLEPEGAAAPPREPPPPPPPEPAEEAARCVRAAPRGAGPAVPRAVTTCAPRGVTRARAAPCAAATSGSSDGPIFHHRPEGEGSWSVSPRSGSLGLLPGPKLG</sequence>
<organism evidence="6 7">
    <name type="scientific">Prorocentrum cordatum</name>
    <dbReference type="NCBI Taxonomy" id="2364126"/>
    <lineage>
        <taxon>Eukaryota</taxon>
        <taxon>Sar</taxon>
        <taxon>Alveolata</taxon>
        <taxon>Dinophyceae</taxon>
        <taxon>Prorocentrales</taxon>
        <taxon>Prorocentraceae</taxon>
        <taxon>Prorocentrum</taxon>
    </lineage>
</organism>
<feature type="region of interest" description="Disordered" evidence="4">
    <location>
        <begin position="352"/>
        <end position="455"/>
    </location>
</feature>
<feature type="domain" description="RING-CH-type" evidence="5">
    <location>
        <begin position="1"/>
        <end position="61"/>
    </location>
</feature>
<comment type="caution">
    <text evidence="6">The sequence shown here is derived from an EMBL/GenBank/DDBJ whole genome shotgun (WGS) entry which is preliminary data.</text>
</comment>
<evidence type="ECO:0000256" key="4">
    <source>
        <dbReference type="SAM" id="MobiDB-lite"/>
    </source>
</evidence>
<name>A0ABN9W8U1_9DINO</name>
<evidence type="ECO:0000313" key="6">
    <source>
        <dbReference type="EMBL" id="CAK0882608.1"/>
    </source>
</evidence>
<feature type="non-terminal residue" evidence="6">
    <location>
        <position position="1"/>
    </location>
</feature>
<feature type="compositionally biased region" description="Acidic residues" evidence="4">
    <location>
        <begin position="393"/>
        <end position="403"/>
    </location>
</feature>
<feature type="compositionally biased region" description="Low complexity" evidence="4">
    <location>
        <begin position="671"/>
        <end position="680"/>
    </location>
</feature>
<keyword evidence="3" id="KW-0862">Zinc</keyword>
<keyword evidence="1" id="KW-0479">Metal-binding</keyword>
<evidence type="ECO:0000313" key="7">
    <source>
        <dbReference type="Proteomes" id="UP001189429"/>
    </source>
</evidence>
<evidence type="ECO:0000259" key="5">
    <source>
        <dbReference type="PROSITE" id="PS51292"/>
    </source>
</evidence>
<feature type="compositionally biased region" description="Basic and acidic residues" evidence="4">
    <location>
        <begin position="604"/>
        <end position="617"/>
    </location>
</feature>
<dbReference type="PROSITE" id="PS51292">
    <property type="entry name" value="ZF_RING_CH"/>
    <property type="match status" value="1"/>
</dbReference>
<feature type="region of interest" description="Disordered" evidence="4">
    <location>
        <begin position="604"/>
        <end position="718"/>
    </location>
</feature>
<feature type="compositionally biased region" description="Low complexity" evidence="4">
    <location>
        <begin position="424"/>
        <end position="437"/>
    </location>
</feature>